<dbReference type="Proteomes" id="UP000525078">
    <property type="component" value="Unassembled WGS sequence"/>
</dbReference>
<dbReference type="EMBL" id="JAATIP010000321">
    <property type="protein sequence ID" value="KAF4352114.1"/>
    <property type="molecule type" value="Genomic_DNA"/>
</dbReference>
<evidence type="ECO:0000313" key="2">
    <source>
        <dbReference type="EMBL" id="KAF4352114.1"/>
    </source>
</evidence>
<feature type="domain" description="Reverse transcriptase zinc-binding" evidence="1">
    <location>
        <begin position="23"/>
        <end position="97"/>
    </location>
</feature>
<dbReference type="InterPro" id="IPR026960">
    <property type="entry name" value="RVT-Znf"/>
</dbReference>
<dbReference type="AlphaFoldDB" id="A0A7J6E153"/>
<accession>A0A7J6E153</accession>
<dbReference type="Pfam" id="PF13966">
    <property type="entry name" value="zf-RVT"/>
    <property type="match status" value="1"/>
</dbReference>
<proteinExistence type="predicted"/>
<gene>
    <name evidence="2" type="ORF">F8388_000806</name>
</gene>
<evidence type="ECO:0000259" key="1">
    <source>
        <dbReference type="Pfam" id="PF13966"/>
    </source>
</evidence>
<comment type="caution">
    <text evidence="2">The sequence shown here is derived from an EMBL/GenBank/DDBJ whole genome shotgun (WGS) entry which is preliminary data.</text>
</comment>
<sequence length="172" mass="19490">MFLLSLNVAEEHFIWSKVHHDFYSVRSAYKLIQTQKENLIAANSTGFWNKFWNLKVPLKALNLVRRAASNCLPTLTQLSVKRVLVQIICLDCQRAYDQKPRGDYSTPYSGRSNRGPWNPYAVMPRSNPPGFSGSSNGRAGDGAQFWIKPQENTIKVTVDSAIFVIKLRLVMA</sequence>
<name>A0A7J6E153_CANSA</name>
<protein>
    <recommendedName>
        <fullName evidence="1">Reverse transcriptase zinc-binding domain-containing protein</fullName>
    </recommendedName>
</protein>
<reference evidence="2 3" key="1">
    <citation type="journal article" date="2020" name="bioRxiv">
        <title>Sequence and annotation of 42 cannabis genomes reveals extensive copy number variation in cannabinoid synthesis and pathogen resistance genes.</title>
        <authorList>
            <person name="Mckernan K.J."/>
            <person name="Helbert Y."/>
            <person name="Kane L.T."/>
            <person name="Ebling H."/>
            <person name="Zhang L."/>
            <person name="Liu B."/>
            <person name="Eaton Z."/>
            <person name="Mclaughlin S."/>
            <person name="Kingan S."/>
            <person name="Baybayan P."/>
            <person name="Concepcion G."/>
            <person name="Jordan M."/>
            <person name="Riva A."/>
            <person name="Barbazuk W."/>
            <person name="Harkins T."/>
        </authorList>
    </citation>
    <scope>NUCLEOTIDE SEQUENCE [LARGE SCALE GENOMIC DNA]</scope>
    <source>
        <strain evidence="3">cv. Jamaican Lion 4</strain>
        <tissue evidence="2">Leaf</tissue>
    </source>
</reference>
<evidence type="ECO:0000313" key="3">
    <source>
        <dbReference type="Proteomes" id="UP000525078"/>
    </source>
</evidence>
<organism evidence="2 3">
    <name type="scientific">Cannabis sativa</name>
    <name type="common">Hemp</name>
    <name type="synonym">Marijuana</name>
    <dbReference type="NCBI Taxonomy" id="3483"/>
    <lineage>
        <taxon>Eukaryota</taxon>
        <taxon>Viridiplantae</taxon>
        <taxon>Streptophyta</taxon>
        <taxon>Embryophyta</taxon>
        <taxon>Tracheophyta</taxon>
        <taxon>Spermatophyta</taxon>
        <taxon>Magnoliopsida</taxon>
        <taxon>eudicotyledons</taxon>
        <taxon>Gunneridae</taxon>
        <taxon>Pentapetalae</taxon>
        <taxon>rosids</taxon>
        <taxon>fabids</taxon>
        <taxon>Rosales</taxon>
        <taxon>Cannabaceae</taxon>
        <taxon>Cannabis</taxon>
    </lineage>
</organism>